<dbReference type="Pfam" id="PF23598">
    <property type="entry name" value="LRR_14"/>
    <property type="match status" value="1"/>
</dbReference>
<dbReference type="Pfam" id="PF23559">
    <property type="entry name" value="WHD_DRP"/>
    <property type="match status" value="1"/>
</dbReference>
<evidence type="ECO:0000313" key="10">
    <source>
        <dbReference type="Proteomes" id="UP000325577"/>
    </source>
</evidence>
<dbReference type="Gene3D" id="1.10.10.10">
    <property type="entry name" value="Winged helix-like DNA-binding domain superfamily/Winged helix DNA-binding domain"/>
    <property type="match status" value="1"/>
</dbReference>
<evidence type="ECO:0000256" key="2">
    <source>
        <dbReference type="ARBA" id="ARBA00022614"/>
    </source>
</evidence>
<evidence type="ECO:0000256" key="4">
    <source>
        <dbReference type="ARBA" id="ARBA00022741"/>
    </source>
</evidence>
<dbReference type="InterPro" id="IPR044974">
    <property type="entry name" value="Disease_R_plants"/>
</dbReference>
<feature type="domain" description="Disease resistance protein winged helix" evidence="7">
    <location>
        <begin position="175"/>
        <end position="250"/>
    </location>
</feature>
<keyword evidence="10" id="KW-1185">Reference proteome</keyword>
<evidence type="ECO:0000313" key="9">
    <source>
        <dbReference type="EMBL" id="KAA8515660.1"/>
    </source>
</evidence>
<evidence type="ECO:0000259" key="7">
    <source>
        <dbReference type="Pfam" id="PF23559"/>
    </source>
</evidence>
<dbReference type="AlphaFoldDB" id="A0A5J4ZB69"/>
<evidence type="ECO:0000256" key="3">
    <source>
        <dbReference type="ARBA" id="ARBA00022737"/>
    </source>
</evidence>
<dbReference type="InterPro" id="IPR058922">
    <property type="entry name" value="WHD_DRP"/>
</dbReference>
<evidence type="ECO:0000256" key="1">
    <source>
        <dbReference type="ARBA" id="ARBA00008894"/>
    </source>
</evidence>
<dbReference type="SUPFAM" id="SSF52058">
    <property type="entry name" value="L domain-like"/>
    <property type="match status" value="1"/>
</dbReference>
<reference evidence="9 10" key="1">
    <citation type="submission" date="2019-09" db="EMBL/GenBank/DDBJ databases">
        <title>A chromosome-level genome assembly of the Chinese tupelo Nyssa sinensis.</title>
        <authorList>
            <person name="Yang X."/>
            <person name="Kang M."/>
            <person name="Yang Y."/>
            <person name="Xiong H."/>
            <person name="Wang M."/>
            <person name="Zhang Z."/>
            <person name="Wang Z."/>
            <person name="Wu H."/>
            <person name="Ma T."/>
            <person name="Liu J."/>
            <person name="Xi Z."/>
        </authorList>
    </citation>
    <scope>NUCLEOTIDE SEQUENCE [LARGE SCALE GENOMIC DNA]</scope>
    <source>
        <strain evidence="9">J267</strain>
        <tissue evidence="9">Leaf</tissue>
    </source>
</reference>
<dbReference type="EMBL" id="CM018052">
    <property type="protein sequence ID" value="KAA8515660.1"/>
    <property type="molecule type" value="Genomic_DNA"/>
</dbReference>
<dbReference type="Gene3D" id="3.80.10.10">
    <property type="entry name" value="Ribonuclease Inhibitor"/>
    <property type="match status" value="1"/>
</dbReference>
<evidence type="ECO:0000256" key="6">
    <source>
        <dbReference type="ARBA" id="ARBA00022840"/>
    </source>
</evidence>
<sequence>MSTQRKREQRVSVFKKCLEEAMKAAKEADPSVKTFQEVVQELGSMESLLSKIKVWDDDLTKKFTELEAEFADGILEIRGKSKPNEIIEKLQFIIKRIASIKEWISFGVEVERRLTSQPSSPKKDQDRDRITSKEWSAMGVEAGVFKSQKAMESLQLSFNNLKKTEAKLCLLSFSIFPEICEIKKRPLIYWWIGEGLVTKGTNKTAEQVAEEIFQELISKGLINPVHKKIDPVDKNHSPIVNSCTVHPWIRRMLISIAKKAQFFNFDDAGMLISIAKKDQFSDSDSAGIPRIDSRRAFLMLTDENPFADLNSDNNNARRDQNLLTVFNVNSKIIIGDWVSKLRNVEVLQLGRWQSSARHHIEVEKNELLNGLGAQKCLRYLSLRGISRITSLPNSITGLISLEILDLRACHNLEKLPPDISELKNLTHLDISECYLLESMPKGLEDLSALQVLKGFVMGNSKGNACKLGDLAGGLKYLRKLSIYIRRDALIQEGEFVKLKDFADLGVLTISWDSRISNEKAGKKEISFPQNLRKLDLRYVPFMTLEWLKPSELTSLEKLYIRGGELNSLDYTNDGKKWNVRFLRLKYLKKLNVEKTGLQEKFPDAVYLEIIKFHKSSEDKSGENFVWNRDEEKDAKALKL</sequence>
<dbReference type="FunFam" id="1.10.10.10:FF:000322">
    <property type="entry name" value="Probable disease resistance protein At1g63360"/>
    <property type="match status" value="1"/>
</dbReference>
<keyword evidence="3" id="KW-0677">Repeat</keyword>
<keyword evidence="4" id="KW-0547">Nucleotide-binding</keyword>
<dbReference type="PANTHER" id="PTHR23155:SF1076">
    <property type="entry name" value="LEUCINE-RICH REPEAT (LRR) FAMILY PROTEIN-RELATED"/>
    <property type="match status" value="1"/>
</dbReference>
<dbReference type="OrthoDB" id="1522111at2759"/>
<organism evidence="9 10">
    <name type="scientific">Nyssa sinensis</name>
    <dbReference type="NCBI Taxonomy" id="561372"/>
    <lineage>
        <taxon>Eukaryota</taxon>
        <taxon>Viridiplantae</taxon>
        <taxon>Streptophyta</taxon>
        <taxon>Embryophyta</taxon>
        <taxon>Tracheophyta</taxon>
        <taxon>Spermatophyta</taxon>
        <taxon>Magnoliopsida</taxon>
        <taxon>eudicotyledons</taxon>
        <taxon>Gunneridae</taxon>
        <taxon>Pentapetalae</taxon>
        <taxon>asterids</taxon>
        <taxon>Cornales</taxon>
        <taxon>Nyssaceae</taxon>
        <taxon>Nyssa</taxon>
    </lineage>
</organism>
<gene>
    <name evidence="9" type="ORF">F0562_018729</name>
</gene>
<dbReference type="InterPro" id="IPR032675">
    <property type="entry name" value="LRR_dom_sf"/>
</dbReference>
<dbReference type="PANTHER" id="PTHR23155">
    <property type="entry name" value="DISEASE RESISTANCE PROTEIN RP"/>
    <property type="match status" value="1"/>
</dbReference>
<dbReference type="GO" id="GO:0098542">
    <property type="term" value="P:defense response to other organism"/>
    <property type="evidence" value="ECO:0007669"/>
    <property type="project" value="TreeGrafter"/>
</dbReference>
<accession>A0A5J4ZB69</accession>
<dbReference type="GO" id="GO:0005524">
    <property type="term" value="F:ATP binding"/>
    <property type="evidence" value="ECO:0007669"/>
    <property type="project" value="UniProtKB-KW"/>
</dbReference>
<evidence type="ECO:0008006" key="11">
    <source>
        <dbReference type="Google" id="ProtNLM"/>
    </source>
</evidence>
<dbReference type="Proteomes" id="UP000325577">
    <property type="component" value="Linkage Group LG9"/>
</dbReference>
<dbReference type="InterPro" id="IPR055414">
    <property type="entry name" value="LRR_R13L4/SHOC2-like"/>
</dbReference>
<evidence type="ECO:0000259" key="8">
    <source>
        <dbReference type="Pfam" id="PF23598"/>
    </source>
</evidence>
<feature type="domain" description="Disease resistance R13L4/SHOC-2-like LRR" evidence="8">
    <location>
        <begin position="338"/>
        <end position="610"/>
    </location>
</feature>
<name>A0A5J4ZB69_9ASTE</name>
<keyword evidence="2" id="KW-0433">Leucine-rich repeat</keyword>
<keyword evidence="5" id="KW-0611">Plant defense</keyword>
<proteinExistence type="inferred from homology"/>
<keyword evidence="6" id="KW-0067">ATP-binding</keyword>
<protein>
    <recommendedName>
        <fullName evidence="11">Rx N-terminal domain-containing protein</fullName>
    </recommendedName>
</protein>
<comment type="similarity">
    <text evidence="1">Belongs to the disease resistance NB-LRR family.</text>
</comment>
<evidence type="ECO:0000256" key="5">
    <source>
        <dbReference type="ARBA" id="ARBA00022821"/>
    </source>
</evidence>
<dbReference type="InterPro" id="IPR036388">
    <property type="entry name" value="WH-like_DNA-bd_sf"/>
</dbReference>